<evidence type="ECO:0000256" key="9">
    <source>
        <dbReference type="ARBA" id="ARBA00023012"/>
    </source>
</evidence>
<dbReference type="Gene3D" id="3.30.450.20">
    <property type="entry name" value="PAS domain"/>
    <property type="match status" value="2"/>
</dbReference>
<dbReference type="AlphaFoldDB" id="A0A6B8RQG3"/>
<dbReference type="InterPro" id="IPR050903">
    <property type="entry name" value="Bact_Chemotaxis_MeTrfase"/>
</dbReference>
<keyword evidence="10" id="KW-0175">Coiled coil</keyword>
<feature type="domain" description="PAS" evidence="12">
    <location>
        <begin position="858"/>
        <end position="902"/>
    </location>
</feature>
<dbReference type="KEGG" id="ppsc:EHS13_28940"/>
<feature type="domain" description="CheR-type methyltransferase" evidence="14">
    <location>
        <begin position="219"/>
        <end position="482"/>
    </location>
</feature>
<dbReference type="PROSITE" id="PS50109">
    <property type="entry name" value="HIS_KIN"/>
    <property type="match status" value="1"/>
</dbReference>
<feature type="coiled-coil region" evidence="10">
    <location>
        <begin position="679"/>
        <end position="748"/>
    </location>
</feature>
<dbReference type="SUPFAM" id="SSF47757">
    <property type="entry name" value="Chemotaxis receptor methyltransferase CheR, N-terminal domain"/>
    <property type="match status" value="1"/>
</dbReference>
<dbReference type="Pfam" id="PF13596">
    <property type="entry name" value="PAS_10"/>
    <property type="match status" value="1"/>
</dbReference>
<dbReference type="InterPro" id="IPR000673">
    <property type="entry name" value="Sig_transdc_resp-reg_Me-estase"/>
</dbReference>
<dbReference type="InterPro" id="IPR029063">
    <property type="entry name" value="SAM-dependent_MTases_sf"/>
</dbReference>
<evidence type="ECO:0000313" key="15">
    <source>
        <dbReference type="EMBL" id="QGQ98621.1"/>
    </source>
</evidence>
<dbReference type="SMART" id="SM00138">
    <property type="entry name" value="MeTrc"/>
    <property type="match status" value="1"/>
</dbReference>
<keyword evidence="3" id="KW-0489">Methyltransferase</keyword>
<dbReference type="Pfam" id="PF13426">
    <property type="entry name" value="PAS_9"/>
    <property type="match status" value="1"/>
</dbReference>
<dbReference type="Pfam" id="PF01339">
    <property type="entry name" value="CheB_methylest"/>
    <property type="match status" value="1"/>
</dbReference>
<dbReference type="SMART" id="SM00387">
    <property type="entry name" value="HATPase_c"/>
    <property type="match status" value="1"/>
</dbReference>
<keyword evidence="9" id="KW-0902">Two-component regulatory system</keyword>
<dbReference type="Gene3D" id="3.40.50.150">
    <property type="entry name" value="Vaccinia Virus protein VP39"/>
    <property type="match status" value="1"/>
</dbReference>
<dbReference type="Pfam" id="PF02518">
    <property type="entry name" value="HATPase_c"/>
    <property type="match status" value="1"/>
</dbReference>
<dbReference type="GO" id="GO:0000156">
    <property type="term" value="F:phosphorelay response regulator activity"/>
    <property type="evidence" value="ECO:0007669"/>
    <property type="project" value="InterPro"/>
</dbReference>
<dbReference type="InterPro" id="IPR000700">
    <property type="entry name" value="PAS-assoc_C"/>
</dbReference>
<dbReference type="InterPro" id="IPR036804">
    <property type="entry name" value="CheR_N_sf"/>
</dbReference>
<dbReference type="InterPro" id="IPR022642">
    <property type="entry name" value="CheR_C"/>
</dbReference>
<dbReference type="GO" id="GO:0005524">
    <property type="term" value="F:ATP binding"/>
    <property type="evidence" value="ECO:0007669"/>
    <property type="project" value="UniProtKB-KW"/>
</dbReference>
<protein>
    <submittedName>
        <fullName evidence="15">PAS domain S-box protein</fullName>
    </submittedName>
</protein>
<dbReference type="EMBL" id="CP034235">
    <property type="protein sequence ID" value="QGQ98621.1"/>
    <property type="molecule type" value="Genomic_DNA"/>
</dbReference>
<dbReference type="SMART" id="SM00388">
    <property type="entry name" value="HisKA"/>
    <property type="match status" value="1"/>
</dbReference>
<dbReference type="PANTHER" id="PTHR24422">
    <property type="entry name" value="CHEMOTAXIS PROTEIN METHYLTRANSFERASE"/>
    <property type="match status" value="1"/>
</dbReference>
<keyword evidence="5" id="KW-0949">S-adenosyl-L-methionine</keyword>
<dbReference type="Gene3D" id="3.40.50.180">
    <property type="entry name" value="Methylesterase CheB, C-terminal domain"/>
    <property type="match status" value="1"/>
</dbReference>
<evidence type="ECO:0000256" key="2">
    <source>
        <dbReference type="ARBA" id="ARBA00001541"/>
    </source>
</evidence>
<dbReference type="Pfam" id="PF01739">
    <property type="entry name" value="CheR"/>
    <property type="match status" value="1"/>
</dbReference>
<keyword evidence="16" id="KW-1185">Reference proteome</keyword>
<dbReference type="InterPro" id="IPR022641">
    <property type="entry name" value="CheR_N"/>
</dbReference>
<dbReference type="GO" id="GO:0008983">
    <property type="term" value="F:protein-glutamate O-methyltransferase activity"/>
    <property type="evidence" value="ECO:0007669"/>
    <property type="project" value="UniProtKB-EC"/>
</dbReference>
<dbReference type="InterPro" id="IPR035909">
    <property type="entry name" value="CheB_C"/>
</dbReference>
<keyword evidence="6" id="KW-0547">Nucleotide-binding</keyword>
<dbReference type="InterPro" id="IPR036097">
    <property type="entry name" value="HisK_dim/P_sf"/>
</dbReference>
<dbReference type="InterPro" id="IPR005467">
    <property type="entry name" value="His_kinase_dom"/>
</dbReference>
<dbReference type="Gene3D" id="1.10.287.130">
    <property type="match status" value="1"/>
</dbReference>
<evidence type="ECO:0000256" key="10">
    <source>
        <dbReference type="SAM" id="Coils"/>
    </source>
</evidence>
<evidence type="ECO:0000256" key="8">
    <source>
        <dbReference type="ARBA" id="ARBA00022840"/>
    </source>
</evidence>
<dbReference type="GO" id="GO:0006935">
    <property type="term" value="P:chemotaxis"/>
    <property type="evidence" value="ECO:0007669"/>
    <property type="project" value="InterPro"/>
</dbReference>
<dbReference type="PRINTS" id="PR00996">
    <property type="entry name" value="CHERMTFRASE"/>
</dbReference>
<evidence type="ECO:0000256" key="4">
    <source>
        <dbReference type="ARBA" id="ARBA00022679"/>
    </source>
</evidence>
<feature type="domain" description="PAC" evidence="13">
    <location>
        <begin position="928"/>
        <end position="982"/>
    </location>
</feature>
<dbReference type="SMART" id="SM00091">
    <property type="entry name" value="PAS"/>
    <property type="match status" value="2"/>
</dbReference>
<accession>A0A6B8RQG3</accession>
<reference evidence="16" key="1">
    <citation type="submission" date="2018-11" db="EMBL/GenBank/DDBJ databases">
        <title>Complete genome sequence of Paenibacillus sp. ML311-T8.</title>
        <authorList>
            <person name="Nam Y.-D."/>
            <person name="Kang J."/>
            <person name="Chung W.-H."/>
            <person name="Park Y.S."/>
        </authorList>
    </citation>
    <scope>NUCLEOTIDE SEQUENCE [LARGE SCALE GENOMIC DNA]</scope>
    <source>
        <strain evidence="16">ML311-T8</strain>
    </source>
</reference>
<dbReference type="SUPFAM" id="SSF53335">
    <property type="entry name" value="S-adenosyl-L-methionine-dependent methyltransferases"/>
    <property type="match status" value="1"/>
</dbReference>
<dbReference type="SMART" id="SM00086">
    <property type="entry name" value="PAC"/>
    <property type="match status" value="2"/>
</dbReference>
<organism evidence="15 16">
    <name type="scientific">Paenibacillus psychroresistens</name>
    <dbReference type="NCBI Taxonomy" id="1778678"/>
    <lineage>
        <taxon>Bacteria</taxon>
        <taxon>Bacillati</taxon>
        <taxon>Bacillota</taxon>
        <taxon>Bacilli</taxon>
        <taxon>Bacillales</taxon>
        <taxon>Paenibacillaceae</taxon>
        <taxon>Paenibacillus</taxon>
    </lineage>
</organism>
<dbReference type="GO" id="GO:0000155">
    <property type="term" value="F:phosphorelay sensor kinase activity"/>
    <property type="evidence" value="ECO:0007669"/>
    <property type="project" value="InterPro"/>
</dbReference>
<gene>
    <name evidence="15" type="ORF">EHS13_28940</name>
</gene>
<dbReference type="GO" id="GO:0032259">
    <property type="term" value="P:methylation"/>
    <property type="evidence" value="ECO:0007669"/>
    <property type="project" value="UniProtKB-KW"/>
</dbReference>
<keyword evidence="4" id="KW-0808">Transferase</keyword>
<keyword evidence="8" id="KW-0067">ATP-binding</keyword>
<dbReference type="NCBIfam" id="TIGR00229">
    <property type="entry name" value="sensory_box"/>
    <property type="match status" value="1"/>
</dbReference>
<dbReference type="InterPro" id="IPR035965">
    <property type="entry name" value="PAS-like_dom_sf"/>
</dbReference>
<dbReference type="CDD" id="cd00130">
    <property type="entry name" value="PAS"/>
    <property type="match status" value="1"/>
</dbReference>
<dbReference type="SUPFAM" id="SSF55785">
    <property type="entry name" value="PYP-like sensor domain (PAS domain)"/>
    <property type="match status" value="1"/>
</dbReference>
<dbReference type="PROSITE" id="PS50123">
    <property type="entry name" value="CHER"/>
    <property type="match status" value="1"/>
</dbReference>
<dbReference type="Pfam" id="PF00512">
    <property type="entry name" value="HisKA"/>
    <property type="match status" value="1"/>
</dbReference>
<comment type="catalytic activity">
    <reaction evidence="2">
        <text>L-glutamyl-[protein] + S-adenosyl-L-methionine = [protein]-L-glutamate 5-O-methyl ester + S-adenosyl-L-homocysteine</text>
        <dbReference type="Rhea" id="RHEA:24452"/>
        <dbReference type="Rhea" id="RHEA-COMP:10208"/>
        <dbReference type="Rhea" id="RHEA-COMP:10311"/>
        <dbReference type="ChEBI" id="CHEBI:29973"/>
        <dbReference type="ChEBI" id="CHEBI:57856"/>
        <dbReference type="ChEBI" id="CHEBI:59789"/>
        <dbReference type="ChEBI" id="CHEBI:82795"/>
        <dbReference type="EC" id="2.1.1.80"/>
    </reaction>
</comment>
<dbReference type="CDD" id="cd00075">
    <property type="entry name" value="HATPase"/>
    <property type="match status" value="1"/>
</dbReference>
<dbReference type="Pfam" id="PF03705">
    <property type="entry name" value="CheR_N"/>
    <property type="match status" value="1"/>
</dbReference>
<evidence type="ECO:0000256" key="6">
    <source>
        <dbReference type="ARBA" id="ARBA00022741"/>
    </source>
</evidence>
<keyword evidence="7" id="KW-0418">Kinase</keyword>
<sequence length="1202" mass="137451">MESEACMGEKVESDNSSSYPLKSNEKFTIIGISASLDKLEPLEQFLRQMVPNSGLAFIVAQNSASSIELFPLEIIAKFTVMDVYSIEGDTEIRPNSVYLLPPSQNIEFHEKKLVLSKMDEENGNVLLANRFMTELANTYGNKAICVLFSMDRDVGAQGIEAINQANGVVMIEESKPRTRSDLSGINYDQVEYMLLPHEMPWHILEYIKFYTNHTKESIEEERERLFVILKQTTGVDFSSYKQASILRRIQRRMGIQGHQSLHEYNQFLNENVAEVAALQKDLLIGVTHFFRDSKAFSVIQKKVIPMIFAQRNEDKQIRVWVAGCSTGEEVYSLAILFREYMDAHKEEYNVKIFATDLDKDSVQHASKGIYTEAIRKHVKSQYVENYFTRRGEDYQVNKEIRQMIIFAQHNLLKDPPFNQLDLVTCRNMLIYLQPEMQRKVISLFHFSLNSNAFLFLGPSETLGKLANLFENIDTKWNIYQYNEMNQWLSPHTYGSSEMLNIKKTNDKSSVISRLKDTDRIQKMDAIYAKLIEDYVGTFIIIDDNNDIIHINGSANKYLCIPKGKPSHSLFRMILESLSITMHTALHKVRKEHTEVIYQDIMVKTINGPLTINLIAKPFHMNSWNEKLIIIFFEEIIKSSDIEISDTGLNQEKREQSFLQIDKSIIQHIKDLDQELFLAKESLQATIEELESSNEEFQASNEELIVVNEEMQSTNEELQSVNEELKAINNEYQHKIQELTEMNNDMSNLIVSSNIATLFLDMNINIRKFNPAITFEINLMDFDIGRPLSDISHNLIYNSLLVDVKQVLFTHVIIEKDIQSKNGKYYSVKILPCRAADQTVVGVVISLVDISEAKKTSEELLMLSHAIHQSPGSIVITDLGQRIKYTNARYMEQTGYQMEEVVNLTLNLFSDNLSAEQLSAIWDQVQAGEKWVGELINKRKNGESYAELVTLLPIKDDDDKIISYLRVSDDITEQKHTLELLYKSDMLSVVGQLAAGIAHEIRNPLTALKGFTKLLAPDTKKKNYIEIMMSELNRIETIISELLMLARPQMLHFEKKNVLDILQDVIMLLEGQAILNNVEIITKFADDLPWIICVQNQLKQVFINIIKNGIEAMPQGGDLIIKARLLESNKILISFTDHGVGIPENKIPQIGDPFYSTKENGTGLGLMVSYKIIENHQGNIEIKSIVGKGTTFEIILNIMEVLA</sequence>
<dbReference type="InterPro" id="IPR003661">
    <property type="entry name" value="HisK_dim/P_dom"/>
</dbReference>
<evidence type="ECO:0000256" key="7">
    <source>
        <dbReference type="ARBA" id="ARBA00022777"/>
    </source>
</evidence>
<dbReference type="SUPFAM" id="SSF47384">
    <property type="entry name" value="Homodimeric domain of signal transducing histidine kinase"/>
    <property type="match status" value="1"/>
</dbReference>
<evidence type="ECO:0000256" key="5">
    <source>
        <dbReference type="ARBA" id="ARBA00022691"/>
    </source>
</evidence>
<dbReference type="Gene3D" id="1.10.155.10">
    <property type="entry name" value="Chemotaxis receptor methyltransferase CheR, N-terminal domain"/>
    <property type="match status" value="1"/>
</dbReference>
<evidence type="ECO:0000259" key="13">
    <source>
        <dbReference type="PROSITE" id="PS50113"/>
    </source>
</evidence>
<evidence type="ECO:0000256" key="1">
    <source>
        <dbReference type="ARBA" id="ARBA00000085"/>
    </source>
</evidence>
<dbReference type="PROSITE" id="PS50112">
    <property type="entry name" value="PAS"/>
    <property type="match status" value="1"/>
</dbReference>
<dbReference type="InterPro" id="IPR000780">
    <property type="entry name" value="CheR_MeTrfase"/>
</dbReference>
<dbReference type="SUPFAM" id="SSF55874">
    <property type="entry name" value="ATPase domain of HSP90 chaperone/DNA topoisomerase II/histidine kinase"/>
    <property type="match status" value="1"/>
</dbReference>
<dbReference type="GO" id="GO:0005737">
    <property type="term" value="C:cytoplasm"/>
    <property type="evidence" value="ECO:0007669"/>
    <property type="project" value="InterPro"/>
</dbReference>
<dbReference type="InterPro" id="IPR003594">
    <property type="entry name" value="HATPase_dom"/>
</dbReference>
<feature type="domain" description="Histidine kinase" evidence="11">
    <location>
        <begin position="995"/>
        <end position="1199"/>
    </location>
</feature>
<comment type="catalytic activity">
    <reaction evidence="1">
        <text>ATP + protein L-histidine = ADP + protein N-phospho-L-histidine.</text>
        <dbReference type="EC" id="2.7.13.3"/>
    </reaction>
</comment>
<evidence type="ECO:0000259" key="11">
    <source>
        <dbReference type="PROSITE" id="PS50109"/>
    </source>
</evidence>
<dbReference type="SUPFAM" id="SSF52738">
    <property type="entry name" value="Methylesterase CheB, C-terminal domain"/>
    <property type="match status" value="1"/>
</dbReference>
<dbReference type="InterPro" id="IPR000014">
    <property type="entry name" value="PAS"/>
</dbReference>
<name>A0A6B8RQG3_9BACL</name>
<dbReference type="Proteomes" id="UP000426246">
    <property type="component" value="Chromosome"/>
</dbReference>
<evidence type="ECO:0000313" key="16">
    <source>
        <dbReference type="Proteomes" id="UP000426246"/>
    </source>
</evidence>
<dbReference type="InterPro" id="IPR001610">
    <property type="entry name" value="PAC"/>
</dbReference>
<dbReference type="Gene3D" id="3.30.565.10">
    <property type="entry name" value="Histidine kinase-like ATPase, C-terminal domain"/>
    <property type="match status" value="1"/>
</dbReference>
<evidence type="ECO:0000259" key="14">
    <source>
        <dbReference type="PROSITE" id="PS50123"/>
    </source>
</evidence>
<dbReference type="PROSITE" id="PS50113">
    <property type="entry name" value="PAC"/>
    <property type="match status" value="1"/>
</dbReference>
<dbReference type="CDD" id="cd00082">
    <property type="entry name" value="HisKA"/>
    <property type="match status" value="1"/>
</dbReference>
<evidence type="ECO:0000259" key="12">
    <source>
        <dbReference type="PROSITE" id="PS50112"/>
    </source>
</evidence>
<dbReference type="GO" id="GO:0008984">
    <property type="term" value="F:protein-glutamate methylesterase activity"/>
    <property type="evidence" value="ECO:0007669"/>
    <property type="project" value="InterPro"/>
</dbReference>
<proteinExistence type="predicted"/>
<evidence type="ECO:0000256" key="3">
    <source>
        <dbReference type="ARBA" id="ARBA00022603"/>
    </source>
</evidence>
<dbReference type="InterPro" id="IPR036890">
    <property type="entry name" value="HATPase_C_sf"/>
</dbReference>
<dbReference type="PANTHER" id="PTHR24422:SF10">
    <property type="entry name" value="CHEMOTAXIS PROTEIN METHYLTRANSFERASE 2"/>
    <property type="match status" value="1"/>
</dbReference>